<dbReference type="EMBL" id="JARJCM010000287">
    <property type="protein sequence ID" value="KAJ7019650.1"/>
    <property type="molecule type" value="Genomic_DNA"/>
</dbReference>
<feature type="region of interest" description="Disordered" evidence="1">
    <location>
        <begin position="1"/>
        <end position="40"/>
    </location>
</feature>
<gene>
    <name evidence="2" type="ORF">C8F04DRAFT_913953</name>
    <name evidence="3" type="ORF">C8F04DRAFT_928220</name>
    <name evidence="4" type="ORF">C8F04DRAFT_934065</name>
</gene>
<comment type="caution">
    <text evidence="3">The sequence shown here is derived from an EMBL/GenBank/DDBJ whole genome shotgun (WGS) entry which is preliminary data.</text>
</comment>
<feature type="non-terminal residue" evidence="3">
    <location>
        <position position="110"/>
    </location>
</feature>
<name>A0AAD6S2E1_9AGAR</name>
<dbReference type="Proteomes" id="UP001218188">
    <property type="component" value="Unassembled WGS sequence"/>
</dbReference>
<protein>
    <submittedName>
        <fullName evidence="3">Uncharacterized protein</fullName>
    </submittedName>
</protein>
<dbReference type="EMBL" id="JARJCM010000330">
    <property type="protein sequence ID" value="KAJ7018633.1"/>
    <property type="molecule type" value="Genomic_DNA"/>
</dbReference>
<evidence type="ECO:0000313" key="3">
    <source>
        <dbReference type="EMBL" id="KAJ7019650.1"/>
    </source>
</evidence>
<proteinExistence type="predicted"/>
<feature type="compositionally biased region" description="Polar residues" evidence="1">
    <location>
        <begin position="1"/>
        <end position="10"/>
    </location>
</feature>
<evidence type="ECO:0000313" key="2">
    <source>
        <dbReference type="EMBL" id="KAJ7018633.1"/>
    </source>
</evidence>
<organism evidence="3 5">
    <name type="scientific">Mycena alexandri</name>
    <dbReference type="NCBI Taxonomy" id="1745969"/>
    <lineage>
        <taxon>Eukaryota</taxon>
        <taxon>Fungi</taxon>
        <taxon>Dikarya</taxon>
        <taxon>Basidiomycota</taxon>
        <taxon>Agaricomycotina</taxon>
        <taxon>Agaricomycetes</taxon>
        <taxon>Agaricomycetidae</taxon>
        <taxon>Agaricales</taxon>
        <taxon>Marasmiineae</taxon>
        <taxon>Mycenaceae</taxon>
        <taxon>Mycena</taxon>
    </lineage>
</organism>
<evidence type="ECO:0000256" key="1">
    <source>
        <dbReference type="SAM" id="MobiDB-lite"/>
    </source>
</evidence>
<dbReference type="EMBL" id="JARJCM010000287">
    <property type="protein sequence ID" value="KAJ7019660.1"/>
    <property type="molecule type" value="Genomic_DNA"/>
</dbReference>
<reference evidence="3" key="1">
    <citation type="submission" date="2023-03" db="EMBL/GenBank/DDBJ databases">
        <title>Massive genome expansion in bonnet fungi (Mycena s.s.) driven by repeated elements and novel gene families across ecological guilds.</title>
        <authorList>
            <consortium name="Lawrence Berkeley National Laboratory"/>
            <person name="Harder C.B."/>
            <person name="Miyauchi S."/>
            <person name="Viragh M."/>
            <person name="Kuo A."/>
            <person name="Thoen E."/>
            <person name="Andreopoulos B."/>
            <person name="Lu D."/>
            <person name="Skrede I."/>
            <person name="Drula E."/>
            <person name="Henrissat B."/>
            <person name="Morin E."/>
            <person name="Kohler A."/>
            <person name="Barry K."/>
            <person name="LaButti K."/>
            <person name="Morin E."/>
            <person name="Salamov A."/>
            <person name="Lipzen A."/>
            <person name="Mereny Z."/>
            <person name="Hegedus B."/>
            <person name="Baldrian P."/>
            <person name="Stursova M."/>
            <person name="Weitz H."/>
            <person name="Taylor A."/>
            <person name="Grigoriev I.V."/>
            <person name="Nagy L.G."/>
            <person name="Martin F."/>
            <person name="Kauserud H."/>
        </authorList>
    </citation>
    <scope>NUCLEOTIDE SEQUENCE</scope>
    <source>
        <strain evidence="3">CBHHK200</strain>
    </source>
</reference>
<dbReference type="AlphaFoldDB" id="A0AAD6S2E1"/>
<accession>A0AAD6S2E1</accession>
<evidence type="ECO:0000313" key="4">
    <source>
        <dbReference type="EMBL" id="KAJ7019660.1"/>
    </source>
</evidence>
<keyword evidence="5" id="KW-1185">Reference proteome</keyword>
<sequence>MQASQGTGNLAKTKKSCEEQRGAVGDTNKGAQQDLHRSVSSYTPARHRALIALRCASSHRPFNTVRDEFYLEEVEMLRPGTKVPSPATISRDVQTLYVAGSQMIKDYFKV</sequence>
<evidence type="ECO:0000313" key="5">
    <source>
        <dbReference type="Proteomes" id="UP001218188"/>
    </source>
</evidence>